<organism evidence="1 2">
    <name type="scientific">Ramlibacter cellulosilyticus</name>
    <dbReference type="NCBI Taxonomy" id="2764187"/>
    <lineage>
        <taxon>Bacteria</taxon>
        <taxon>Pseudomonadati</taxon>
        <taxon>Pseudomonadota</taxon>
        <taxon>Betaproteobacteria</taxon>
        <taxon>Burkholderiales</taxon>
        <taxon>Comamonadaceae</taxon>
        <taxon>Ramlibacter</taxon>
    </lineage>
</organism>
<dbReference type="InterPro" id="IPR014942">
    <property type="entry name" value="AbiEii"/>
</dbReference>
<evidence type="ECO:0000313" key="1">
    <source>
        <dbReference type="EMBL" id="MBC5781373.1"/>
    </source>
</evidence>
<keyword evidence="2" id="KW-1185">Reference proteome</keyword>
<keyword evidence="1" id="KW-0808">Transferase</keyword>
<dbReference type="Proteomes" id="UP000608513">
    <property type="component" value="Unassembled WGS sequence"/>
</dbReference>
<dbReference type="EMBL" id="JACORT010000001">
    <property type="protein sequence ID" value="MBC5781373.1"/>
    <property type="molecule type" value="Genomic_DNA"/>
</dbReference>
<evidence type="ECO:0000313" key="2">
    <source>
        <dbReference type="Proteomes" id="UP000608513"/>
    </source>
</evidence>
<comment type="caution">
    <text evidence="1">The sequence shown here is derived from an EMBL/GenBank/DDBJ whole genome shotgun (WGS) entry which is preliminary data.</text>
</comment>
<reference evidence="1" key="1">
    <citation type="submission" date="2020-08" db="EMBL/GenBank/DDBJ databases">
        <title>Ramlibacter sp. USB13 16S ribosomal RNA gene genome sequencing and assembly.</title>
        <authorList>
            <person name="Kang M."/>
        </authorList>
    </citation>
    <scope>NUCLEOTIDE SEQUENCE</scope>
    <source>
        <strain evidence="1">USB13</strain>
    </source>
</reference>
<accession>A0A923MLJ6</accession>
<proteinExistence type="predicted"/>
<sequence>MARPVDLTKPGPWAPLFASALVLTDHLATVLERPMWTFGGGTVLMLRLDHRQSRDIDLFVPDPQYLGHVTPRLSDVAAELTTEYVEAAEYVKLLLPSGEIDVVVGGPLTDDPWELVAHRQRNIRVEKNAEIIAKKMYYRGGQAKARDLFDLCAVADLDPEAIAAAAPFFRRQGSAFIAQLKANAPFVEEEFAQLRRIAYKRPFEECLTLAESIVEAALRR</sequence>
<dbReference type="GO" id="GO:0016740">
    <property type="term" value="F:transferase activity"/>
    <property type="evidence" value="ECO:0007669"/>
    <property type="project" value="UniProtKB-KW"/>
</dbReference>
<protein>
    <submittedName>
        <fullName evidence="1">Nucleotidyl transferase AbiEii/AbiGii toxin family protein</fullName>
    </submittedName>
</protein>
<gene>
    <name evidence="1" type="ORF">H8N03_00365</name>
</gene>
<dbReference type="Pfam" id="PF08843">
    <property type="entry name" value="AbiEii"/>
    <property type="match status" value="1"/>
</dbReference>
<dbReference type="AlphaFoldDB" id="A0A923MLJ6"/>
<name>A0A923MLJ6_9BURK</name>